<keyword evidence="1" id="KW-0444">Lipid biosynthesis</keyword>
<evidence type="ECO:0000256" key="2">
    <source>
        <dbReference type="ARBA" id="ARBA00022556"/>
    </source>
</evidence>
<dbReference type="InterPro" id="IPR010137">
    <property type="entry name" value="Lipid_A_LpxA"/>
</dbReference>
<sequence length="240" mass="24847">MVNHIHPTAIIGDGVTLGDDVTIGPGAVVLGPAVVQDGCWIGPGCVIGTPPEITDATHNRAWEGDLAHHGVHLGEGVTVRELTTIQQGSRRPTSIGAGSWVLSRVYIAHDCEIGPHATLSAGVSLGGHTRIGDGVNVGMNAVVHQWRVVGPGAMVGMGSVVSRDVPPFAKAFGSPARLHGVNAVGMSRAGYSETSAQALETAYERSCAPVAVPDELRSAFDWWADSRPERPMVAAVSACS</sequence>
<dbReference type="EMBL" id="JBHTLK010000041">
    <property type="protein sequence ID" value="MFD1147616.1"/>
    <property type="molecule type" value="Genomic_DNA"/>
</dbReference>
<dbReference type="GO" id="GO:0016746">
    <property type="term" value="F:acyltransferase activity"/>
    <property type="evidence" value="ECO:0007669"/>
    <property type="project" value="UniProtKB-KW"/>
</dbReference>
<keyword evidence="2" id="KW-0441">Lipid A biosynthesis</keyword>
<evidence type="ECO:0000256" key="3">
    <source>
        <dbReference type="ARBA" id="ARBA00022679"/>
    </source>
</evidence>
<feature type="domain" description="UDP N-acetylglucosamine O-acyltransferase C-terminal" evidence="6">
    <location>
        <begin position="164"/>
        <end position="204"/>
    </location>
</feature>
<proteinExistence type="predicted"/>
<protein>
    <submittedName>
        <fullName evidence="7">UDP-N-acetylglucosamine acyltransferase</fullName>
    </submittedName>
</protein>
<dbReference type="SUPFAM" id="SSF51161">
    <property type="entry name" value="Trimeric LpxA-like enzymes"/>
    <property type="match status" value="1"/>
</dbReference>
<keyword evidence="5 7" id="KW-0012">Acyltransferase</keyword>
<evidence type="ECO:0000256" key="1">
    <source>
        <dbReference type="ARBA" id="ARBA00022516"/>
    </source>
</evidence>
<keyword evidence="4" id="KW-0443">Lipid metabolism</keyword>
<keyword evidence="8" id="KW-1185">Reference proteome</keyword>
<dbReference type="InterPro" id="IPR001451">
    <property type="entry name" value="Hexapep"/>
</dbReference>
<dbReference type="Pfam" id="PF00132">
    <property type="entry name" value="Hexapep"/>
    <property type="match status" value="1"/>
</dbReference>
<dbReference type="InterPro" id="IPR029098">
    <property type="entry name" value="Acetyltransf_C"/>
</dbReference>
<dbReference type="PANTHER" id="PTHR43480:SF1">
    <property type="entry name" value="ACYL-[ACYL-CARRIER-PROTEIN]--UDP-N-ACETYLGLUCOSAMINE O-ACYLTRANSFERASE, MITOCHONDRIAL-RELATED"/>
    <property type="match status" value="1"/>
</dbReference>
<dbReference type="Proteomes" id="UP001597168">
    <property type="component" value="Unassembled WGS sequence"/>
</dbReference>
<organism evidence="7 8">
    <name type="scientific">Saccharothrix hoggarensis</name>
    <dbReference type="NCBI Taxonomy" id="913853"/>
    <lineage>
        <taxon>Bacteria</taxon>
        <taxon>Bacillati</taxon>
        <taxon>Actinomycetota</taxon>
        <taxon>Actinomycetes</taxon>
        <taxon>Pseudonocardiales</taxon>
        <taxon>Pseudonocardiaceae</taxon>
        <taxon>Saccharothrix</taxon>
    </lineage>
</organism>
<evidence type="ECO:0000259" key="6">
    <source>
        <dbReference type="Pfam" id="PF13720"/>
    </source>
</evidence>
<dbReference type="InterPro" id="IPR011004">
    <property type="entry name" value="Trimer_LpxA-like_sf"/>
</dbReference>
<evidence type="ECO:0000256" key="5">
    <source>
        <dbReference type="ARBA" id="ARBA00023315"/>
    </source>
</evidence>
<accession>A0ABW3QSK3</accession>
<dbReference type="Pfam" id="PF13720">
    <property type="entry name" value="Acetyltransf_11"/>
    <property type="match status" value="1"/>
</dbReference>
<reference evidence="8" key="1">
    <citation type="journal article" date="2019" name="Int. J. Syst. Evol. Microbiol.">
        <title>The Global Catalogue of Microorganisms (GCM) 10K type strain sequencing project: providing services to taxonomists for standard genome sequencing and annotation.</title>
        <authorList>
            <consortium name="The Broad Institute Genomics Platform"/>
            <consortium name="The Broad Institute Genome Sequencing Center for Infectious Disease"/>
            <person name="Wu L."/>
            <person name="Ma J."/>
        </authorList>
    </citation>
    <scope>NUCLEOTIDE SEQUENCE [LARGE SCALE GENOMIC DNA]</scope>
    <source>
        <strain evidence="8">CCUG 60214</strain>
    </source>
</reference>
<gene>
    <name evidence="7" type="ORF">ACFQ3T_10810</name>
</gene>
<dbReference type="PANTHER" id="PTHR43480">
    <property type="entry name" value="ACYL-[ACYL-CARRIER-PROTEIN]--UDP-N-ACETYLGLUCOSAMINE O-ACYLTRANSFERASE"/>
    <property type="match status" value="1"/>
</dbReference>
<evidence type="ECO:0000313" key="8">
    <source>
        <dbReference type="Proteomes" id="UP001597168"/>
    </source>
</evidence>
<evidence type="ECO:0000256" key="4">
    <source>
        <dbReference type="ARBA" id="ARBA00023098"/>
    </source>
</evidence>
<name>A0ABW3QSK3_9PSEU</name>
<dbReference type="Gene3D" id="2.160.10.10">
    <property type="entry name" value="Hexapeptide repeat proteins"/>
    <property type="match status" value="1"/>
</dbReference>
<keyword evidence="3" id="KW-0808">Transferase</keyword>
<evidence type="ECO:0000313" key="7">
    <source>
        <dbReference type="EMBL" id="MFD1147616.1"/>
    </source>
</evidence>
<comment type="caution">
    <text evidence="7">The sequence shown here is derived from an EMBL/GenBank/DDBJ whole genome shotgun (WGS) entry which is preliminary data.</text>
</comment>
<dbReference type="RefSeq" id="WP_380722912.1">
    <property type="nucleotide sequence ID" value="NZ_JBHTLK010000041.1"/>
</dbReference>